<protein>
    <submittedName>
        <fullName evidence="1">Uncharacterized protein</fullName>
    </submittedName>
</protein>
<accession>A0ABQ7KDK3</accession>
<evidence type="ECO:0000313" key="1">
    <source>
        <dbReference type="EMBL" id="KAG0296524.1"/>
    </source>
</evidence>
<dbReference type="EMBL" id="JAAAIM010000055">
    <property type="protein sequence ID" value="KAG0296524.1"/>
    <property type="molecule type" value="Genomic_DNA"/>
</dbReference>
<keyword evidence="2" id="KW-1185">Reference proteome</keyword>
<evidence type="ECO:0000313" key="2">
    <source>
        <dbReference type="Proteomes" id="UP001194696"/>
    </source>
</evidence>
<proteinExistence type="predicted"/>
<sequence>MAATSTIPGIHNNTEFQLYFLCDCGDIPEAKDKANPHWIGKNGRIPTSLPAVRDLNQQQLRALIPLVGDYVMGTLEMLIYGVYMDKIPLLSYLESKGVRSCESFMTEISSNSAVAVTESMLDRRPPISVLVEKTLDAFGNKLSRDPKGQYAILYPYRMARGDARWMCGRHWMSAWSDVTLYTKALTFHQEQGSPEGSFTPLYGILSSRITTVERALQFFEGGPQDEIDAGMAFGQMRLTAAALRNSDIEMFTLMEVDPESKYSYQDLPTDLTYRQSYGPKPGPQITVVSRHERCGRMAAAVRGADADLALATIRRVAGGFHHFAGLRFGHNEDHLIVKFAGTKEGEVIGYDVKKDTDFDSSDMMAFIEKRQWKDEVYCTSDVDFGTQFFHLGYLSKVIMKFSHDSHRAEVRDLIMSNRHLIEVTLDCQMPDFDPSQVFETYKELLSNHPTIEMFQIHSGMHSAEVTSTFTWRNPNDPAKMRVDITCCRCDDVEAMFQRDIHLMETAVREILQEIILKGAMEDVIIWGSVIAQPGRKESVSKAKLLANVKIWADFLFAIRSKVTELAMQDSSKRRPLQAMESQPAMSVEMHRLTHFHITCATQSGLLESPWLDMFFKYKGPAAQKEKDVNKSGDNCSAGALAGKNQMVDKIQTITDLRLHEGVMRQED</sequence>
<name>A0ABQ7KDK3_9FUNG</name>
<gene>
    <name evidence="1" type="ORF">BGZ96_009227</name>
</gene>
<dbReference type="Proteomes" id="UP001194696">
    <property type="component" value="Unassembled WGS sequence"/>
</dbReference>
<organism evidence="1 2">
    <name type="scientific">Linnemannia gamsii</name>
    <dbReference type="NCBI Taxonomy" id="64522"/>
    <lineage>
        <taxon>Eukaryota</taxon>
        <taxon>Fungi</taxon>
        <taxon>Fungi incertae sedis</taxon>
        <taxon>Mucoromycota</taxon>
        <taxon>Mortierellomycotina</taxon>
        <taxon>Mortierellomycetes</taxon>
        <taxon>Mortierellales</taxon>
        <taxon>Mortierellaceae</taxon>
        <taxon>Linnemannia</taxon>
    </lineage>
</organism>
<reference evidence="1 2" key="1">
    <citation type="journal article" date="2020" name="Fungal Divers.">
        <title>Resolving the Mortierellaceae phylogeny through synthesis of multi-gene phylogenetics and phylogenomics.</title>
        <authorList>
            <person name="Vandepol N."/>
            <person name="Liber J."/>
            <person name="Desiro A."/>
            <person name="Na H."/>
            <person name="Kennedy M."/>
            <person name="Barry K."/>
            <person name="Grigoriev I.V."/>
            <person name="Miller A.N."/>
            <person name="O'Donnell K."/>
            <person name="Stajich J.E."/>
            <person name="Bonito G."/>
        </authorList>
    </citation>
    <scope>NUCLEOTIDE SEQUENCE [LARGE SCALE GENOMIC DNA]</scope>
    <source>
        <strain evidence="1 2">AD045</strain>
    </source>
</reference>
<comment type="caution">
    <text evidence="1">The sequence shown here is derived from an EMBL/GenBank/DDBJ whole genome shotgun (WGS) entry which is preliminary data.</text>
</comment>